<dbReference type="Proteomes" id="UP000215043">
    <property type="component" value="Chromosome"/>
</dbReference>
<dbReference type="PANTHER" id="PTHR41252">
    <property type="entry name" value="BLR2505 PROTEIN"/>
    <property type="match status" value="1"/>
</dbReference>
<dbReference type="SUPFAM" id="SSF54427">
    <property type="entry name" value="NTF2-like"/>
    <property type="match status" value="1"/>
</dbReference>
<evidence type="ECO:0000313" key="2">
    <source>
        <dbReference type="Proteomes" id="UP000215043"/>
    </source>
</evidence>
<dbReference type="RefSeq" id="WP_084134017.1">
    <property type="nucleotide sequence ID" value="NZ_CP022752.1"/>
</dbReference>
<name>A0A223RRU3_9ACTN</name>
<dbReference type="InterPro" id="IPR032710">
    <property type="entry name" value="NTF2-like_dom_sf"/>
</dbReference>
<dbReference type="PANTHER" id="PTHR41252:SF1">
    <property type="entry name" value="BLR2505 PROTEIN"/>
    <property type="match status" value="1"/>
</dbReference>
<protein>
    <recommendedName>
        <fullName evidence="3">SnoaL-like domain-containing protein</fullName>
    </recommendedName>
</protein>
<evidence type="ECO:0000313" key="1">
    <source>
        <dbReference type="EMBL" id="ASU78595.1"/>
    </source>
</evidence>
<dbReference type="Gene3D" id="3.10.450.50">
    <property type="match status" value="1"/>
</dbReference>
<dbReference type="OrthoDB" id="6657864at2"/>
<dbReference type="EMBL" id="CP022752">
    <property type="protein sequence ID" value="ASU78595.1"/>
    <property type="molecule type" value="Genomic_DNA"/>
</dbReference>
<sequence length="136" mass="15668">MDDTPGLTQSRYMLFSKLERSDTVREFFHSVADDVVWTLHGNHPLAGEYRSKQDFLSATVERLHPLTRNGIQFLVKRLHVGYPVTAAEMESTSIGLDGKPYDQIYAWICRFDHDTIVDVHAYVDSVAVVDFLRRHE</sequence>
<gene>
    <name evidence="1" type="ORF">CDG81_10240</name>
</gene>
<accession>A0A223RRU3</accession>
<dbReference type="AlphaFoldDB" id="A0A223RRU3"/>
<proteinExistence type="predicted"/>
<organism evidence="1 2">
    <name type="scientific">Actinopolyspora erythraea</name>
    <dbReference type="NCBI Taxonomy" id="414996"/>
    <lineage>
        <taxon>Bacteria</taxon>
        <taxon>Bacillati</taxon>
        <taxon>Actinomycetota</taxon>
        <taxon>Actinomycetes</taxon>
        <taxon>Actinopolysporales</taxon>
        <taxon>Actinopolysporaceae</taxon>
        <taxon>Actinopolyspora</taxon>
    </lineage>
</organism>
<reference evidence="1 2" key="1">
    <citation type="submission" date="2017-08" db="EMBL/GenBank/DDBJ databases">
        <title>The complete genome sequence of moderately halophilic actinomycete Actinopolyspora erythraea YIM 90600, the producer of novel erythromycin, novel actinopolysporins A-C and tubercidin.</title>
        <authorList>
            <person name="Yin M."/>
            <person name="Tang S."/>
        </authorList>
    </citation>
    <scope>NUCLEOTIDE SEQUENCE [LARGE SCALE GENOMIC DNA]</scope>
    <source>
        <strain evidence="1 2">YIM 90600</strain>
    </source>
</reference>
<evidence type="ECO:0008006" key="3">
    <source>
        <dbReference type="Google" id="ProtNLM"/>
    </source>
</evidence>
<dbReference type="KEGG" id="aey:CDG81_10240"/>